<proteinExistence type="predicted"/>
<evidence type="ECO:0000313" key="2">
    <source>
        <dbReference type="EMBL" id="KAK0484566.1"/>
    </source>
</evidence>
<keyword evidence="3" id="KW-1185">Reference proteome</keyword>
<name>A0AA39PIZ4_9AGAR</name>
<dbReference type="Proteomes" id="UP001175227">
    <property type="component" value="Unassembled WGS sequence"/>
</dbReference>
<sequence>MGLSESMFFWLDFFILTLILRPRAGISDDEAMGTSRVTRSFLFVQCPCAESNAPALTLLWHLDHRAVDPSPLKRSVSSSQSRSISSMFPFCAPLPRRICCTLP</sequence>
<organism evidence="2 3">
    <name type="scientific">Armillaria novae-zelandiae</name>
    <dbReference type="NCBI Taxonomy" id="153914"/>
    <lineage>
        <taxon>Eukaryota</taxon>
        <taxon>Fungi</taxon>
        <taxon>Dikarya</taxon>
        <taxon>Basidiomycota</taxon>
        <taxon>Agaricomycotina</taxon>
        <taxon>Agaricomycetes</taxon>
        <taxon>Agaricomycetidae</taxon>
        <taxon>Agaricales</taxon>
        <taxon>Marasmiineae</taxon>
        <taxon>Physalacriaceae</taxon>
        <taxon>Armillaria</taxon>
    </lineage>
</organism>
<comment type="caution">
    <text evidence="2">The sequence shown here is derived from an EMBL/GenBank/DDBJ whole genome shotgun (WGS) entry which is preliminary data.</text>
</comment>
<keyword evidence="1" id="KW-0732">Signal</keyword>
<protein>
    <recommendedName>
        <fullName evidence="4">Secreted protein</fullName>
    </recommendedName>
</protein>
<evidence type="ECO:0000313" key="3">
    <source>
        <dbReference type="Proteomes" id="UP001175227"/>
    </source>
</evidence>
<evidence type="ECO:0000256" key="1">
    <source>
        <dbReference type="SAM" id="SignalP"/>
    </source>
</evidence>
<accession>A0AA39PIZ4</accession>
<reference evidence="2" key="1">
    <citation type="submission" date="2023-06" db="EMBL/GenBank/DDBJ databases">
        <authorList>
            <consortium name="Lawrence Berkeley National Laboratory"/>
            <person name="Ahrendt S."/>
            <person name="Sahu N."/>
            <person name="Indic B."/>
            <person name="Wong-Bajracharya J."/>
            <person name="Merenyi Z."/>
            <person name="Ke H.-M."/>
            <person name="Monk M."/>
            <person name="Kocsube S."/>
            <person name="Drula E."/>
            <person name="Lipzen A."/>
            <person name="Balint B."/>
            <person name="Henrissat B."/>
            <person name="Andreopoulos B."/>
            <person name="Martin F.M."/>
            <person name="Harder C.B."/>
            <person name="Rigling D."/>
            <person name="Ford K.L."/>
            <person name="Foster G.D."/>
            <person name="Pangilinan J."/>
            <person name="Papanicolaou A."/>
            <person name="Barry K."/>
            <person name="LaButti K."/>
            <person name="Viragh M."/>
            <person name="Koriabine M."/>
            <person name="Yan M."/>
            <person name="Riley R."/>
            <person name="Champramary S."/>
            <person name="Plett K.L."/>
            <person name="Tsai I.J."/>
            <person name="Slot J."/>
            <person name="Sipos G."/>
            <person name="Plett J."/>
            <person name="Nagy L.G."/>
            <person name="Grigoriev I.V."/>
        </authorList>
    </citation>
    <scope>NUCLEOTIDE SEQUENCE</scope>
    <source>
        <strain evidence="2">ICMP 16352</strain>
    </source>
</reference>
<evidence type="ECO:0008006" key="4">
    <source>
        <dbReference type="Google" id="ProtNLM"/>
    </source>
</evidence>
<dbReference type="EMBL" id="JAUEPR010000005">
    <property type="protein sequence ID" value="KAK0484566.1"/>
    <property type="molecule type" value="Genomic_DNA"/>
</dbReference>
<feature type="signal peptide" evidence="1">
    <location>
        <begin position="1"/>
        <end position="25"/>
    </location>
</feature>
<feature type="chain" id="PRO_5041441320" description="Secreted protein" evidence="1">
    <location>
        <begin position="26"/>
        <end position="103"/>
    </location>
</feature>
<gene>
    <name evidence="2" type="ORF">IW261DRAFT_1457440</name>
</gene>
<dbReference type="AlphaFoldDB" id="A0AA39PIZ4"/>